<reference evidence="1 2" key="1">
    <citation type="journal article" date="2014" name="Genome Announc.">
        <title>Draft genome sequences of eight enterohepatic helicobacter species isolated from both laboratory and wild rodents.</title>
        <authorList>
            <person name="Sheh A."/>
            <person name="Shen Z."/>
            <person name="Fox J.G."/>
        </authorList>
    </citation>
    <scope>NUCLEOTIDE SEQUENCE [LARGE SCALE GENOMIC DNA]</scope>
    <source>
        <strain evidence="1 2">MIT 96-1001</strain>
    </source>
</reference>
<protein>
    <submittedName>
        <fullName evidence="1">mRNA-degrading endonuclease</fullName>
    </submittedName>
</protein>
<dbReference type="GO" id="GO:0003677">
    <property type="term" value="F:DNA binding"/>
    <property type="evidence" value="ECO:0007669"/>
    <property type="project" value="InterPro"/>
</dbReference>
<dbReference type="InterPro" id="IPR003477">
    <property type="entry name" value="PemK-like"/>
</dbReference>
<dbReference type="EMBL" id="JRPE02000017">
    <property type="protein sequence ID" value="TLD91314.1"/>
    <property type="molecule type" value="Genomic_DNA"/>
</dbReference>
<keyword evidence="1" id="KW-0255">Endonuclease</keyword>
<dbReference type="SUPFAM" id="SSF50118">
    <property type="entry name" value="Cell growth inhibitor/plasmid maintenance toxic component"/>
    <property type="match status" value="1"/>
</dbReference>
<dbReference type="Gene3D" id="2.30.30.110">
    <property type="match status" value="1"/>
</dbReference>
<dbReference type="PANTHER" id="PTHR33988:SF3">
    <property type="entry name" value="ENDORIBONUCLEASE TOXIN CHPB-RELATED"/>
    <property type="match status" value="1"/>
</dbReference>
<dbReference type="GO" id="GO:0004521">
    <property type="term" value="F:RNA endonuclease activity"/>
    <property type="evidence" value="ECO:0007669"/>
    <property type="project" value="TreeGrafter"/>
</dbReference>
<dbReference type="GO" id="GO:0006402">
    <property type="term" value="P:mRNA catabolic process"/>
    <property type="evidence" value="ECO:0007669"/>
    <property type="project" value="TreeGrafter"/>
</dbReference>
<dbReference type="GO" id="GO:0016075">
    <property type="term" value="P:rRNA catabolic process"/>
    <property type="evidence" value="ECO:0007669"/>
    <property type="project" value="TreeGrafter"/>
</dbReference>
<keyword evidence="2" id="KW-1185">Reference proteome</keyword>
<dbReference type="Pfam" id="PF02452">
    <property type="entry name" value="PemK_toxin"/>
    <property type="match status" value="1"/>
</dbReference>
<accession>A0A4U8SWJ7</accession>
<name>A0A4U8SWJ7_9HELI</name>
<sequence length="114" mass="13048">MENAYVPEMADIIWILSTIHKENKQEKSYPVLVLSPKIYNEKSGLCLCVPFTSKIKGYPFEVRCEILDKDSAILSDQLTSVDYKARKATFITQCDESVFHQVKAKIALLLDLNY</sequence>
<evidence type="ECO:0000313" key="1">
    <source>
        <dbReference type="EMBL" id="TLD91314.1"/>
    </source>
</evidence>
<keyword evidence="1" id="KW-0540">Nuclease</keyword>
<evidence type="ECO:0000313" key="2">
    <source>
        <dbReference type="Proteomes" id="UP000029921"/>
    </source>
</evidence>
<keyword evidence="1" id="KW-0378">Hydrolase</keyword>
<proteinExistence type="predicted"/>
<dbReference type="InterPro" id="IPR011067">
    <property type="entry name" value="Plasmid_toxin/cell-grow_inhib"/>
</dbReference>
<dbReference type="AlphaFoldDB" id="A0A4U8SWJ7"/>
<dbReference type="PANTHER" id="PTHR33988">
    <property type="entry name" value="ENDORIBONUCLEASE MAZF-RELATED"/>
    <property type="match status" value="1"/>
</dbReference>
<comment type="caution">
    <text evidence="1">The sequence shown here is derived from an EMBL/GenBank/DDBJ whole genome shotgun (WGS) entry which is preliminary data.</text>
</comment>
<gene>
    <name evidence="1" type="ORF">LS74_009325</name>
</gene>
<organism evidence="1 2">
    <name type="scientific">Helicobacter magdeburgensis</name>
    <dbReference type="NCBI Taxonomy" id="471858"/>
    <lineage>
        <taxon>Bacteria</taxon>
        <taxon>Pseudomonadati</taxon>
        <taxon>Campylobacterota</taxon>
        <taxon>Epsilonproteobacteria</taxon>
        <taxon>Campylobacterales</taxon>
        <taxon>Helicobacteraceae</taxon>
        <taxon>Helicobacter</taxon>
    </lineage>
</organism>
<dbReference type="Proteomes" id="UP000029921">
    <property type="component" value="Unassembled WGS sequence"/>
</dbReference>